<comment type="caution">
    <text evidence="1">The sequence shown here is derived from an EMBL/GenBank/DDBJ whole genome shotgun (WGS) entry which is preliminary data.</text>
</comment>
<organism evidence="1 2">
    <name type="scientific">Populus alba</name>
    <name type="common">White poplar</name>
    <dbReference type="NCBI Taxonomy" id="43335"/>
    <lineage>
        <taxon>Eukaryota</taxon>
        <taxon>Viridiplantae</taxon>
        <taxon>Streptophyta</taxon>
        <taxon>Embryophyta</taxon>
        <taxon>Tracheophyta</taxon>
        <taxon>Spermatophyta</taxon>
        <taxon>Magnoliopsida</taxon>
        <taxon>eudicotyledons</taxon>
        <taxon>Gunneridae</taxon>
        <taxon>Pentapetalae</taxon>
        <taxon>rosids</taxon>
        <taxon>fabids</taxon>
        <taxon>Malpighiales</taxon>
        <taxon>Salicaceae</taxon>
        <taxon>Saliceae</taxon>
        <taxon>Populus</taxon>
    </lineage>
</organism>
<feature type="non-terminal residue" evidence="1">
    <location>
        <position position="1"/>
    </location>
</feature>
<dbReference type="EMBL" id="RCHU02000003">
    <property type="protein sequence ID" value="KAL3598219.1"/>
    <property type="molecule type" value="Genomic_DNA"/>
</dbReference>
<feature type="non-terminal residue" evidence="1">
    <location>
        <position position="196"/>
    </location>
</feature>
<protein>
    <submittedName>
        <fullName evidence="1">Uncharacterized protein</fullName>
    </submittedName>
</protein>
<sequence>FEVLSSKLRELDLSANRFNNDKSILSCFNGNLSTLKSLDLSGTGLTAGSGLKVLSSRLKKLENLHLSGNKYNDSIFPSLTGFSSLKSLDLSVNQLTGSINSYQLQPMRLGKLENLYLRGNQLNISILSILSGLSSLKSLDLSGNQLTGSVLQPMRLGKLENLDLSNNRLNSRILSILSGLSSLKSLDLSENMLTES</sequence>
<gene>
    <name evidence="1" type="ORF">D5086_006137</name>
</gene>
<proteinExistence type="predicted"/>
<evidence type="ECO:0000313" key="1">
    <source>
        <dbReference type="EMBL" id="KAL3598219.1"/>
    </source>
</evidence>
<accession>A0ACC4CJT6</accession>
<keyword evidence="2" id="KW-1185">Reference proteome</keyword>
<name>A0ACC4CJT6_POPAL</name>
<evidence type="ECO:0000313" key="2">
    <source>
        <dbReference type="Proteomes" id="UP000309997"/>
    </source>
</evidence>
<reference evidence="1 2" key="1">
    <citation type="journal article" date="2024" name="Plant Biotechnol. J.">
        <title>Genome and CRISPR/Cas9 system of a widespread forest tree (Populus alba) in the world.</title>
        <authorList>
            <person name="Liu Y.J."/>
            <person name="Jiang P.F."/>
            <person name="Han X.M."/>
            <person name="Li X.Y."/>
            <person name="Wang H.M."/>
            <person name="Wang Y.J."/>
            <person name="Wang X.X."/>
            <person name="Zeng Q.Y."/>
        </authorList>
    </citation>
    <scope>NUCLEOTIDE SEQUENCE [LARGE SCALE GENOMIC DNA]</scope>
    <source>
        <strain evidence="2">cv. PAL-ZL1</strain>
    </source>
</reference>
<dbReference type="Proteomes" id="UP000309997">
    <property type="component" value="Unassembled WGS sequence"/>
</dbReference>